<reference evidence="2" key="1">
    <citation type="submission" date="2016-11" db="EMBL/GenBank/DDBJ databases">
        <authorList>
            <person name="Varghese N."/>
            <person name="Submissions S."/>
        </authorList>
    </citation>
    <scope>NUCLEOTIDE SEQUENCE [LARGE SCALE GENOMIC DNA]</scope>
    <source>
        <strain evidence="2">DSM 17456</strain>
    </source>
</reference>
<gene>
    <name evidence="1" type="ORF">SAMN02745161_1319</name>
</gene>
<protein>
    <submittedName>
        <fullName evidence="1">Uncharacterized protein</fullName>
    </submittedName>
</protein>
<evidence type="ECO:0000313" key="2">
    <source>
        <dbReference type="Proteomes" id="UP000184694"/>
    </source>
</evidence>
<proteinExistence type="predicted"/>
<dbReference type="AlphaFoldDB" id="A0A1N6FHL4"/>
<dbReference type="RefSeq" id="WP_074216146.1">
    <property type="nucleotide sequence ID" value="NZ_FSRG01000004.1"/>
</dbReference>
<dbReference type="OrthoDB" id="5464791at2"/>
<dbReference type="STRING" id="1121457.SAMN02745161_1319"/>
<dbReference type="EMBL" id="FSRG01000004">
    <property type="protein sequence ID" value="SIN94771.1"/>
    <property type="molecule type" value="Genomic_DNA"/>
</dbReference>
<accession>A0A1N6FHL4</accession>
<dbReference type="PROSITE" id="PS51257">
    <property type="entry name" value="PROKAR_LIPOPROTEIN"/>
    <property type="match status" value="1"/>
</dbReference>
<sequence>MQSLQKVFVLLGMLLVLFGCGSRYNPQTGLYSVYGSSKFALPQGYEKIGGLGVSVLPKTAETGAYPYQTFNTTVFGDGEAYILSQTMQLTNERYYIRPLGGMGVSKWGSSWRMNMYQLDPNNTSVEYRRYMDYIKGTGHPVASGYKMEMYDRLIGRKLIARVLVLTPDAVSGNPAAPPAKELYTLERDDFRSR</sequence>
<evidence type="ECO:0000313" key="1">
    <source>
        <dbReference type="EMBL" id="SIN94771.1"/>
    </source>
</evidence>
<dbReference type="Proteomes" id="UP000184694">
    <property type="component" value="Unassembled WGS sequence"/>
</dbReference>
<keyword evidence="2" id="KW-1185">Reference proteome</keyword>
<organism evidence="1 2">
    <name type="scientific">Halodesulfovibrio marinisediminis DSM 17456</name>
    <dbReference type="NCBI Taxonomy" id="1121457"/>
    <lineage>
        <taxon>Bacteria</taxon>
        <taxon>Pseudomonadati</taxon>
        <taxon>Thermodesulfobacteriota</taxon>
        <taxon>Desulfovibrionia</taxon>
        <taxon>Desulfovibrionales</taxon>
        <taxon>Desulfovibrionaceae</taxon>
        <taxon>Halodesulfovibrio</taxon>
    </lineage>
</organism>
<name>A0A1N6FHL4_9BACT</name>